<name>A0ABX1KH80_9MICO</name>
<dbReference type="EMBL" id="JABACI010000004">
    <property type="protein sequence ID" value="NLP85343.1"/>
    <property type="molecule type" value="Genomic_DNA"/>
</dbReference>
<dbReference type="SUPFAM" id="SSF53649">
    <property type="entry name" value="Alkaline phosphatase-like"/>
    <property type="match status" value="1"/>
</dbReference>
<feature type="domain" description="Sulfatase N-terminal" evidence="4">
    <location>
        <begin position="8"/>
        <end position="357"/>
    </location>
</feature>
<comment type="caution">
    <text evidence="5">The sequence shown here is derived from an EMBL/GenBank/DDBJ whole genome shotgun (WGS) entry which is preliminary data.</text>
</comment>
<dbReference type="InterPro" id="IPR000917">
    <property type="entry name" value="Sulfatase_N"/>
</dbReference>
<dbReference type="PROSITE" id="PS00523">
    <property type="entry name" value="SULFATASE_1"/>
    <property type="match status" value="1"/>
</dbReference>
<reference evidence="5 6" key="1">
    <citation type="submission" date="2020-04" db="EMBL/GenBank/DDBJ databases">
        <title>CFH 90308 Microbacterium sp.</title>
        <authorList>
            <person name="Nie G."/>
            <person name="Ming H."/>
            <person name="Xia T."/>
        </authorList>
    </citation>
    <scope>NUCLEOTIDE SEQUENCE [LARGE SCALE GENOMIC DNA]</scope>
    <source>
        <strain evidence="5 6">CFH 90308</strain>
    </source>
</reference>
<dbReference type="InterPro" id="IPR017850">
    <property type="entry name" value="Alkaline_phosphatase_core_sf"/>
</dbReference>
<keyword evidence="6" id="KW-1185">Reference proteome</keyword>
<keyword evidence="2" id="KW-0479">Metal-binding</keyword>
<evidence type="ECO:0000313" key="6">
    <source>
        <dbReference type="Proteomes" id="UP001429745"/>
    </source>
</evidence>
<dbReference type="Gene3D" id="3.40.720.10">
    <property type="entry name" value="Alkaline Phosphatase, subunit A"/>
    <property type="match status" value="1"/>
</dbReference>
<dbReference type="PANTHER" id="PTHR45953:SF1">
    <property type="entry name" value="IDURONATE 2-SULFATASE"/>
    <property type="match status" value="1"/>
</dbReference>
<dbReference type="Proteomes" id="UP001429745">
    <property type="component" value="Unassembled WGS sequence"/>
</dbReference>
<comment type="similarity">
    <text evidence="1">Belongs to the sulfatase family.</text>
</comment>
<evidence type="ECO:0000259" key="4">
    <source>
        <dbReference type="Pfam" id="PF00884"/>
    </source>
</evidence>
<keyword evidence="3" id="KW-0378">Hydrolase</keyword>
<protein>
    <submittedName>
        <fullName evidence="5">Sulfatase-like hydrolase/transferase</fullName>
    </submittedName>
</protein>
<evidence type="ECO:0000256" key="2">
    <source>
        <dbReference type="ARBA" id="ARBA00022723"/>
    </source>
</evidence>
<evidence type="ECO:0000256" key="1">
    <source>
        <dbReference type="ARBA" id="ARBA00008779"/>
    </source>
</evidence>
<dbReference type="RefSeq" id="WP_168913755.1">
    <property type="nucleotide sequence ID" value="NZ_JABACI010000004.1"/>
</dbReference>
<evidence type="ECO:0000313" key="5">
    <source>
        <dbReference type="EMBL" id="NLP85343.1"/>
    </source>
</evidence>
<accession>A0ABX1KH80</accession>
<dbReference type="PANTHER" id="PTHR45953">
    <property type="entry name" value="IDURONATE 2-SULFATASE"/>
    <property type="match status" value="1"/>
</dbReference>
<dbReference type="PROSITE" id="PS00149">
    <property type="entry name" value="SULFATASE_2"/>
    <property type="match status" value="1"/>
</dbReference>
<evidence type="ECO:0000256" key="3">
    <source>
        <dbReference type="ARBA" id="ARBA00022801"/>
    </source>
</evidence>
<dbReference type="InterPro" id="IPR024607">
    <property type="entry name" value="Sulfatase_CS"/>
</dbReference>
<gene>
    <name evidence="5" type="ORF">HF576_15960</name>
</gene>
<sequence length="484" mass="53335">MQSPAERPDVLVIQCDSLPPDLVGAYGDPNGATPHIDALAARGVRFDASCNAPLCTPSRASMMTGRLASRLDCFDNAGEFSAEHPTLAHAFGARGYRTAIVGKMHFIGHDQHHGFDERLALDTDYSKGHDPRLYALAYDWDAPSAGNPNSPQMMGESYLGAESAEAYRERFRRELHDERDDRIHDEALAYLSREHDAPVFAVVSYHAPHNPFWAPDELVARFDGAMPRLRPETLPPAGVMDRWLNDFHYVPDVRARLMEPGNLRWMYATVYAMLHDLDRRVGELLAALPRPERTVVVFVSDHGDMLGDRGMLQKRTLYERSVRVPLIVSGPGIAQGASPTGPVSLVDLFPTLASLVDAPLPADLDGVDLRPALSGGDVPQHPVVAEYHGEGVHAPCFLLRDGSLKYVLVHGHEEHLYDLDADPGERRDLAGAPEHAETLARLRAQLLAIVDPAEVEQRARASQRRRAFLYRAHTARAAALSPAP</sequence>
<organism evidence="5 6">
    <name type="scientific">Microbacterium salsuginis</name>
    <dbReference type="NCBI Taxonomy" id="2722803"/>
    <lineage>
        <taxon>Bacteria</taxon>
        <taxon>Bacillati</taxon>
        <taxon>Actinomycetota</taxon>
        <taxon>Actinomycetes</taxon>
        <taxon>Micrococcales</taxon>
        <taxon>Microbacteriaceae</taxon>
        <taxon>Microbacterium</taxon>
    </lineage>
</organism>
<dbReference type="Pfam" id="PF00884">
    <property type="entry name" value="Sulfatase"/>
    <property type="match status" value="1"/>
</dbReference>
<proteinExistence type="inferred from homology"/>